<evidence type="ECO:0000313" key="5">
    <source>
        <dbReference type="Proteomes" id="UP001596056"/>
    </source>
</evidence>
<dbReference type="SUPFAM" id="SSF81469">
    <property type="entry name" value="Bacterial aa3 type cytochrome c oxidase subunit IV"/>
    <property type="match status" value="1"/>
</dbReference>
<dbReference type="EMBL" id="JBHSNA010000018">
    <property type="protein sequence ID" value="MFC5567739.1"/>
    <property type="molecule type" value="Genomic_DNA"/>
</dbReference>
<comment type="caution">
    <text evidence="4">The sequence shown here is derived from an EMBL/GenBank/DDBJ whole genome shotgun (WGS) entry which is preliminary data.</text>
</comment>
<gene>
    <name evidence="4" type="ORF">ACFPOC_15105</name>
</gene>
<feature type="compositionally biased region" description="Basic and acidic residues" evidence="1">
    <location>
        <begin position="1"/>
        <end position="11"/>
    </location>
</feature>
<sequence>MAQHATHEGALARETLANSKAHVTHDHEPGTMDITAQEATFAGFMRFATRMAAIIVVLLVLLALVNG</sequence>
<dbReference type="RefSeq" id="WP_209842565.1">
    <property type="nucleotide sequence ID" value="NZ_JAGGJP010000017.1"/>
</dbReference>
<feature type="domain" description="Cytochrome c oxidase subunit IV bacterial aa3 type" evidence="3">
    <location>
        <begin position="30"/>
        <end position="66"/>
    </location>
</feature>
<keyword evidence="2" id="KW-0472">Membrane</keyword>
<feature type="transmembrane region" description="Helical" evidence="2">
    <location>
        <begin position="47"/>
        <end position="65"/>
    </location>
</feature>
<protein>
    <submittedName>
        <fullName evidence="4">Aa3-type cytochrome c oxidase subunit IV</fullName>
    </submittedName>
</protein>
<reference evidence="5" key="1">
    <citation type="journal article" date="2019" name="Int. J. Syst. Evol. Microbiol.">
        <title>The Global Catalogue of Microorganisms (GCM) 10K type strain sequencing project: providing services to taxonomists for standard genome sequencing and annotation.</title>
        <authorList>
            <consortium name="The Broad Institute Genomics Platform"/>
            <consortium name="The Broad Institute Genome Sequencing Center for Infectious Disease"/>
            <person name="Wu L."/>
            <person name="Ma J."/>
        </authorList>
    </citation>
    <scope>NUCLEOTIDE SEQUENCE [LARGE SCALE GENOMIC DNA]</scope>
    <source>
        <strain evidence="5">KACC 11588</strain>
    </source>
</reference>
<evidence type="ECO:0000256" key="1">
    <source>
        <dbReference type="SAM" id="MobiDB-lite"/>
    </source>
</evidence>
<dbReference type="Gene3D" id="1.20.5.160">
    <property type="entry name" value="Bacterial aa3 type cytochrome c oxidase subunit IV"/>
    <property type="match status" value="1"/>
</dbReference>
<keyword evidence="2" id="KW-1133">Transmembrane helix</keyword>
<dbReference type="Pfam" id="PF07835">
    <property type="entry name" value="COX4_pro_2"/>
    <property type="match status" value="1"/>
</dbReference>
<keyword evidence="2" id="KW-0812">Transmembrane</keyword>
<organism evidence="4 5">
    <name type="scientific">Rubellimicrobium aerolatum</name>
    <dbReference type="NCBI Taxonomy" id="490979"/>
    <lineage>
        <taxon>Bacteria</taxon>
        <taxon>Pseudomonadati</taxon>
        <taxon>Pseudomonadota</taxon>
        <taxon>Alphaproteobacteria</taxon>
        <taxon>Rhodobacterales</taxon>
        <taxon>Roseobacteraceae</taxon>
        <taxon>Rubellimicrobium</taxon>
    </lineage>
</organism>
<keyword evidence="5" id="KW-1185">Reference proteome</keyword>
<evidence type="ECO:0000313" key="4">
    <source>
        <dbReference type="EMBL" id="MFC5567739.1"/>
    </source>
</evidence>
<name>A0ABW0SGC9_9RHOB</name>
<feature type="region of interest" description="Disordered" evidence="1">
    <location>
        <begin position="1"/>
        <end position="29"/>
    </location>
</feature>
<dbReference type="Proteomes" id="UP001596056">
    <property type="component" value="Unassembled WGS sequence"/>
</dbReference>
<evidence type="ECO:0000256" key="2">
    <source>
        <dbReference type="SAM" id="Phobius"/>
    </source>
</evidence>
<accession>A0ABW0SGC9</accession>
<evidence type="ECO:0000259" key="3">
    <source>
        <dbReference type="Pfam" id="PF07835"/>
    </source>
</evidence>
<dbReference type="InterPro" id="IPR036596">
    <property type="entry name" value="Cyt-C_aa3_sf"/>
</dbReference>
<dbReference type="InterPro" id="IPR012422">
    <property type="entry name" value="Cyt_c_oxidase_su4_bac-aa3"/>
</dbReference>
<proteinExistence type="predicted"/>